<accession>A0ABZ0HPZ7</accession>
<dbReference type="EMBL" id="CP136862">
    <property type="protein sequence ID" value="WOJ89020.1"/>
    <property type="molecule type" value="Genomic_DNA"/>
</dbReference>
<proteinExistence type="predicted"/>
<gene>
    <name evidence="1" type="ORF">RZS28_14580</name>
</gene>
<dbReference type="RefSeq" id="WP_407338460.1">
    <property type="nucleotide sequence ID" value="NZ_CP136862.1"/>
</dbReference>
<name>A0ABZ0HPZ7_9HYPH</name>
<sequence>MYRHASNATRKRKKETFFRVQMALIRPRLTDYHGILLPQAALDFAIPFFDEDIPLYVDPFMLWRSPSYQDQALHTSLINAFNHLGHLVAKGEEQLAIVTLIAASECDEVGLGTSATRHGKRIGESKAREIVALFKSIPHYAQAGFRHFEEVQFFVDGFSKDRISDISCSFLKSFLIDFTIQQCDKLGIPRHASDIANVYDYRKNAFETQPGIELPINPNDGRPIVFVPKRWLRFVPWLSYDDYFEHYCPQDEVSHKPEELTRVEILEYNRNHYGVVEEYIKAKERTFEDCHNDPLFSQIPVTSAKRKLGLITKLPTGKNDGSDRKYEEALGQLLPSLLYPKLDFAQEQARTDSGVNIRDLIFYNTGVTPFLNDMYKSYGSRQITVELKNVAAIERLHVDQLNRYLADELGRFGLFITRNPLKKAELRRVIDLWSGQRKAIITLSDTDLAQMVELFESKQRDPLDVIVKKYSEFRALCP</sequence>
<dbReference type="Proteomes" id="UP001626536">
    <property type="component" value="Chromosome"/>
</dbReference>
<organism evidence="1 2">
    <name type="scientific">Methylocapsa polymorpha</name>
    <dbReference type="NCBI Taxonomy" id="3080828"/>
    <lineage>
        <taxon>Bacteria</taxon>
        <taxon>Pseudomonadati</taxon>
        <taxon>Pseudomonadota</taxon>
        <taxon>Alphaproteobacteria</taxon>
        <taxon>Hyphomicrobiales</taxon>
        <taxon>Beijerinckiaceae</taxon>
        <taxon>Methylocapsa</taxon>
    </lineage>
</organism>
<evidence type="ECO:0000313" key="2">
    <source>
        <dbReference type="Proteomes" id="UP001626536"/>
    </source>
</evidence>
<reference evidence="1 2" key="1">
    <citation type="submission" date="2023-10" db="EMBL/GenBank/DDBJ databases">
        <title>Novel methanotroph of the genus Methylocapsa from a subarctic wetland.</title>
        <authorList>
            <person name="Belova S.E."/>
            <person name="Oshkin I.Y."/>
            <person name="Miroshnikov K."/>
            <person name="Dedysh S.N."/>
        </authorList>
    </citation>
    <scope>NUCLEOTIDE SEQUENCE [LARGE SCALE GENOMIC DNA]</scope>
    <source>
        <strain evidence="1 2">RX1</strain>
    </source>
</reference>
<keyword evidence="2" id="KW-1185">Reference proteome</keyword>
<evidence type="ECO:0000313" key="1">
    <source>
        <dbReference type="EMBL" id="WOJ89020.1"/>
    </source>
</evidence>
<protein>
    <submittedName>
        <fullName evidence="1">Uncharacterized protein</fullName>
    </submittedName>
</protein>